<feature type="domain" description="Pyrrolo-quinoline quinone repeat" evidence="5">
    <location>
        <begin position="79"/>
        <end position="308"/>
    </location>
</feature>
<proteinExistence type="inferred from homology"/>
<dbReference type="EMBL" id="AP022853">
    <property type="protein sequence ID" value="BCB27773.1"/>
    <property type="molecule type" value="Genomic_DNA"/>
</dbReference>
<dbReference type="InterPro" id="IPR017687">
    <property type="entry name" value="BamB"/>
</dbReference>
<dbReference type="HAMAP" id="MF_00923">
    <property type="entry name" value="OM_assembly_BamB"/>
    <property type="match status" value="1"/>
</dbReference>
<comment type="subcellular location">
    <subcellularLocation>
        <location evidence="4">Cell outer membrane</location>
    </subcellularLocation>
</comment>
<keyword evidence="1 4" id="KW-0732">Signal</keyword>
<protein>
    <recommendedName>
        <fullName evidence="4">Outer membrane protein assembly factor BamB</fullName>
    </recommendedName>
</protein>
<dbReference type="InterPro" id="IPR011047">
    <property type="entry name" value="Quinoprotein_ADH-like_sf"/>
</dbReference>
<dbReference type="GO" id="GO:0043165">
    <property type="term" value="P:Gram-negative-bacterium-type cell outer membrane assembly"/>
    <property type="evidence" value="ECO:0007669"/>
    <property type="project" value="UniProtKB-UniRule"/>
</dbReference>
<evidence type="ECO:0000256" key="3">
    <source>
        <dbReference type="ARBA" id="ARBA00023237"/>
    </source>
</evidence>
<name>A0A6F8VD78_9PROT</name>
<dbReference type="Pfam" id="PF13360">
    <property type="entry name" value="PQQ_2"/>
    <property type="match status" value="1"/>
</dbReference>
<evidence type="ECO:0000313" key="7">
    <source>
        <dbReference type="Proteomes" id="UP000502260"/>
    </source>
</evidence>
<dbReference type="AlphaFoldDB" id="A0A6F8VD78"/>
<dbReference type="InterPro" id="IPR015943">
    <property type="entry name" value="WD40/YVTN_repeat-like_dom_sf"/>
</dbReference>
<sequence length="382" mass="39443">MVGLLALSLVGCAGLGESLSTGFGLWGGNEKTDKPAPLAEIKPAVAVKTQWQASAGAAGDYVFTPAIAAGSVFAAGYGGSLARFEGDSGKLQWRVETGKKLSGGVGVGEGLVMVATRKGEVLAYDLDGKSLWQAQVSSEVLSAPQASDGVVVVRAADGQIFGLDAHDGKRKWVYQRALPTLAIRSHAGVVVSRGGVFAGYAGGKLVAISLSNGILGWEANVAQPRGATELERIADITSLPVVDGNHVCAVAYQGRVACFDILSGNPVWARDMSSLTGLALDKSNIYVSDARGAVHALDKNSGASIWKQDKLLFRRVSTPVVAGSHIAVADLEGYVHVLSREDGSFAGRAATDGSAVGAEPQMLGQNILVQTRNGGLFSLAIQ</sequence>
<keyword evidence="2 4" id="KW-0472">Membrane</keyword>
<comment type="subunit">
    <text evidence="4">Part of the Bam complex.</text>
</comment>
<dbReference type="SMART" id="SM00564">
    <property type="entry name" value="PQQ"/>
    <property type="match status" value="7"/>
</dbReference>
<keyword evidence="7" id="KW-1185">Reference proteome</keyword>
<organism evidence="6 7">
    <name type="scientific">Sulfurimicrobium lacus</name>
    <dbReference type="NCBI Taxonomy" id="2715678"/>
    <lineage>
        <taxon>Bacteria</taxon>
        <taxon>Pseudomonadati</taxon>
        <taxon>Pseudomonadota</taxon>
        <taxon>Betaproteobacteria</taxon>
        <taxon>Nitrosomonadales</taxon>
        <taxon>Sulfuricellaceae</taxon>
        <taxon>Sulfurimicrobium</taxon>
    </lineage>
</organism>
<dbReference type="KEGG" id="slac:SKTS_26590"/>
<dbReference type="NCBIfam" id="TIGR03300">
    <property type="entry name" value="assembly_YfgL"/>
    <property type="match status" value="1"/>
</dbReference>
<dbReference type="PANTHER" id="PTHR34512">
    <property type="entry name" value="CELL SURFACE PROTEIN"/>
    <property type="match status" value="1"/>
</dbReference>
<dbReference type="GO" id="GO:0009279">
    <property type="term" value="C:cell outer membrane"/>
    <property type="evidence" value="ECO:0007669"/>
    <property type="project" value="UniProtKB-SubCell"/>
</dbReference>
<dbReference type="InterPro" id="IPR018391">
    <property type="entry name" value="PQQ_b-propeller_rpt"/>
</dbReference>
<dbReference type="Proteomes" id="UP000502260">
    <property type="component" value="Chromosome"/>
</dbReference>
<dbReference type="Gene3D" id="2.130.10.10">
    <property type="entry name" value="YVTN repeat-like/Quinoprotein amine dehydrogenase"/>
    <property type="match status" value="1"/>
</dbReference>
<accession>A0A6F8VD78</accession>
<keyword evidence="3 4" id="KW-0998">Cell outer membrane</keyword>
<evidence type="ECO:0000256" key="1">
    <source>
        <dbReference type="ARBA" id="ARBA00022729"/>
    </source>
</evidence>
<comment type="similarity">
    <text evidence="4">Belongs to the BamB family.</text>
</comment>
<evidence type="ECO:0000256" key="4">
    <source>
        <dbReference type="HAMAP-Rule" id="MF_00923"/>
    </source>
</evidence>
<dbReference type="GO" id="GO:0051205">
    <property type="term" value="P:protein insertion into membrane"/>
    <property type="evidence" value="ECO:0007669"/>
    <property type="project" value="UniProtKB-UniRule"/>
</dbReference>
<evidence type="ECO:0000313" key="6">
    <source>
        <dbReference type="EMBL" id="BCB27773.1"/>
    </source>
</evidence>
<evidence type="ECO:0000256" key="2">
    <source>
        <dbReference type="ARBA" id="ARBA00023136"/>
    </source>
</evidence>
<evidence type="ECO:0000259" key="5">
    <source>
        <dbReference type="Pfam" id="PF13360"/>
    </source>
</evidence>
<dbReference type="SUPFAM" id="SSF50998">
    <property type="entry name" value="Quinoprotein alcohol dehydrogenase-like"/>
    <property type="match status" value="1"/>
</dbReference>
<reference evidence="7" key="1">
    <citation type="submission" date="2020-03" db="EMBL/GenBank/DDBJ databases">
        <title>Complete genome sequence of sulfur-oxidizing bacterium skT11.</title>
        <authorList>
            <person name="Kanda M."/>
            <person name="Kojima H."/>
            <person name="Fukui M."/>
        </authorList>
    </citation>
    <scope>NUCLEOTIDE SEQUENCE [LARGE SCALE GENOMIC DNA]</scope>
    <source>
        <strain evidence="7">skT11</strain>
    </source>
</reference>
<gene>
    <name evidence="4 6" type="primary">bamB</name>
    <name evidence="6" type="ORF">SKTS_26590</name>
</gene>
<dbReference type="InterPro" id="IPR002372">
    <property type="entry name" value="PQQ_rpt_dom"/>
</dbReference>
<dbReference type="PANTHER" id="PTHR34512:SF30">
    <property type="entry name" value="OUTER MEMBRANE PROTEIN ASSEMBLY FACTOR BAMB"/>
    <property type="match status" value="1"/>
</dbReference>
<comment type="function">
    <text evidence="4">Part of the outer membrane protein assembly complex, which is involved in assembly and insertion of beta-barrel proteins into the outer membrane.</text>
</comment>